<dbReference type="EMBL" id="NPDZ01000006">
    <property type="protein sequence ID" value="PJZ73028.1"/>
    <property type="molecule type" value="Genomic_DNA"/>
</dbReference>
<dbReference type="Pfam" id="PF07228">
    <property type="entry name" value="SpoIIE"/>
    <property type="match status" value="1"/>
</dbReference>
<dbReference type="Proteomes" id="UP000231962">
    <property type="component" value="Unassembled WGS sequence"/>
</dbReference>
<feature type="transmembrane region" description="Helical" evidence="2">
    <location>
        <begin position="78"/>
        <end position="100"/>
    </location>
</feature>
<reference evidence="6 7" key="1">
    <citation type="submission" date="2017-07" db="EMBL/GenBank/DDBJ databases">
        <title>Leptospira spp. isolated from tropical soils.</title>
        <authorList>
            <person name="Thibeaux R."/>
            <person name="Iraola G."/>
            <person name="Ferres I."/>
            <person name="Bierque E."/>
            <person name="Girault D."/>
            <person name="Soupe-Gilbert M.-E."/>
            <person name="Picardeau M."/>
            <person name="Goarant C."/>
        </authorList>
    </citation>
    <scope>NUCLEOTIDE SEQUENCE [LARGE SCALE GENOMIC DNA]</scope>
    <source>
        <strain evidence="5 7">FH1-B-B1</strain>
        <strain evidence="4 6">FH1-B-C1</strain>
    </source>
</reference>
<evidence type="ECO:0000313" key="4">
    <source>
        <dbReference type="EMBL" id="PJZ69757.1"/>
    </source>
</evidence>
<dbReference type="InterPro" id="IPR001932">
    <property type="entry name" value="PPM-type_phosphatase-like_dom"/>
</dbReference>
<dbReference type="AlphaFoldDB" id="A0A2M9ZLR3"/>
<keyword evidence="2" id="KW-0812">Transmembrane</keyword>
<dbReference type="PANTHER" id="PTHR12558:SF10">
    <property type="entry name" value="CELL DIVISION CYCLE PROTEIN 23 HOMOLOG"/>
    <property type="match status" value="1"/>
</dbReference>
<dbReference type="InterPro" id="IPR011990">
    <property type="entry name" value="TPR-like_helical_dom_sf"/>
</dbReference>
<protein>
    <submittedName>
        <fullName evidence="5">Serine/threonine protein phosphatase</fullName>
    </submittedName>
</protein>
<dbReference type="GO" id="GO:0016567">
    <property type="term" value="P:protein ubiquitination"/>
    <property type="evidence" value="ECO:0007669"/>
    <property type="project" value="TreeGrafter"/>
</dbReference>
<evidence type="ECO:0000313" key="7">
    <source>
        <dbReference type="Proteomes" id="UP000231990"/>
    </source>
</evidence>
<feature type="transmembrane region" description="Helical" evidence="2">
    <location>
        <begin position="178"/>
        <end position="201"/>
    </location>
</feature>
<name>A0A2M9ZLR3_9LEPT</name>
<dbReference type="SUPFAM" id="SSF48452">
    <property type="entry name" value="TPR-like"/>
    <property type="match status" value="1"/>
</dbReference>
<sequence>MEDKKELLTDKIAATGPVTINRIRLGLVVLFLGSLGASWAQSSPVQNAAYLLGTATMAGFAIYNIISSRKTGKIPSHIGKISVSADIIILGIVMFVASWTDKDMASGVIRQIVLYAINMIFIVYSGLLLNPNFVIGTGILAAFCQAIIILNTIFRGVEFTEDELKVISPGYASISEQALKLVFLVVVSFITRSVIVIFRLIGAVEEEYANTLEEKVKDRTKEVTQKMEEIQALKVQQDGDYYLTSLLSKPLMTNWNTSLEVSTSFYIEQKKKFVFKNRESELGGDICISGNLLFGPDKERWIMFLNGDAMGKSMQGAGGAIVLGTAMNNIMTRSASNGRVLEKTPVEWMQQTYKELDNIFKTFDGVMMASIILGLVNEATGQLFLLNAEHPWAVIYRDGKSSFLTDDSASRKLGAPIESGFNILESHLMPRDIVFVGSDGRDDINISQNGTGNWTMNQDETLFLRIVEQGKGELDEIVDKLHGVGVITDDLSLIRIGFRESVDIDSPKYSAALKKYSDAKELLRKKDPEAAITALKEAWDMAPSFKEAARLLGQIYYDKKDYKEAAAWLEKYLTINPNSHNLWFLTSVCYKHLKDYKRSIEAAERVRISQPLRLANLVNLTDSYRLLGKYDDARTVLEVARKLDAENQSVWRLDEILKSKGF</sequence>
<dbReference type="Proteomes" id="UP000231990">
    <property type="component" value="Unassembled WGS sequence"/>
</dbReference>
<evidence type="ECO:0000313" key="5">
    <source>
        <dbReference type="EMBL" id="PJZ73028.1"/>
    </source>
</evidence>
<feature type="transmembrane region" description="Helical" evidence="2">
    <location>
        <begin position="47"/>
        <end position="66"/>
    </location>
</feature>
<keyword evidence="1" id="KW-0802">TPR repeat</keyword>
<evidence type="ECO:0000256" key="1">
    <source>
        <dbReference type="PROSITE-ProRule" id="PRU00339"/>
    </source>
</evidence>
<proteinExistence type="predicted"/>
<feature type="transmembrane region" description="Helical" evidence="2">
    <location>
        <begin position="20"/>
        <end position="40"/>
    </location>
</feature>
<feature type="domain" description="PPM-type phosphatase" evidence="3">
    <location>
        <begin position="302"/>
        <end position="497"/>
    </location>
</feature>
<dbReference type="InterPro" id="IPR019734">
    <property type="entry name" value="TPR_rpt"/>
</dbReference>
<comment type="caution">
    <text evidence="5">The sequence shown here is derived from an EMBL/GenBank/DDBJ whole genome shotgun (WGS) entry which is preliminary data.</text>
</comment>
<organism evidence="5 7">
    <name type="scientific">Leptospira perolatii</name>
    <dbReference type="NCBI Taxonomy" id="2023191"/>
    <lineage>
        <taxon>Bacteria</taxon>
        <taxon>Pseudomonadati</taxon>
        <taxon>Spirochaetota</taxon>
        <taxon>Spirochaetia</taxon>
        <taxon>Leptospirales</taxon>
        <taxon>Leptospiraceae</taxon>
        <taxon>Leptospira</taxon>
    </lineage>
</organism>
<dbReference type="GO" id="GO:0031145">
    <property type="term" value="P:anaphase-promoting complex-dependent catabolic process"/>
    <property type="evidence" value="ECO:0007669"/>
    <property type="project" value="TreeGrafter"/>
</dbReference>
<feature type="transmembrane region" description="Helical" evidence="2">
    <location>
        <begin position="112"/>
        <end position="129"/>
    </location>
</feature>
<dbReference type="Pfam" id="PF13432">
    <property type="entry name" value="TPR_16"/>
    <property type="match status" value="1"/>
</dbReference>
<evidence type="ECO:0000259" key="3">
    <source>
        <dbReference type="Pfam" id="PF07228"/>
    </source>
</evidence>
<dbReference type="InterPro" id="IPR036457">
    <property type="entry name" value="PPM-type-like_dom_sf"/>
</dbReference>
<dbReference type="Gene3D" id="1.25.40.10">
    <property type="entry name" value="Tetratricopeptide repeat domain"/>
    <property type="match status" value="1"/>
</dbReference>
<accession>A0A2M9ZLR3</accession>
<dbReference type="PANTHER" id="PTHR12558">
    <property type="entry name" value="CELL DIVISION CYCLE 16,23,27"/>
    <property type="match status" value="1"/>
</dbReference>
<dbReference type="RefSeq" id="WP_100713738.1">
    <property type="nucleotide sequence ID" value="NZ_NPDY01000007.1"/>
</dbReference>
<feature type="repeat" description="TPR" evidence="1">
    <location>
        <begin position="546"/>
        <end position="579"/>
    </location>
</feature>
<dbReference type="EMBL" id="NPDY01000007">
    <property type="protein sequence ID" value="PJZ69757.1"/>
    <property type="molecule type" value="Genomic_DNA"/>
</dbReference>
<feature type="transmembrane region" description="Helical" evidence="2">
    <location>
        <begin position="135"/>
        <end position="157"/>
    </location>
</feature>
<keyword evidence="2" id="KW-0472">Membrane</keyword>
<keyword evidence="2" id="KW-1133">Transmembrane helix</keyword>
<dbReference type="PROSITE" id="PS50005">
    <property type="entry name" value="TPR"/>
    <property type="match status" value="1"/>
</dbReference>
<keyword evidence="6" id="KW-1185">Reference proteome</keyword>
<dbReference type="OrthoDB" id="342083at2"/>
<dbReference type="Gene3D" id="3.60.40.10">
    <property type="entry name" value="PPM-type phosphatase domain"/>
    <property type="match status" value="1"/>
</dbReference>
<dbReference type="GO" id="GO:0051301">
    <property type="term" value="P:cell division"/>
    <property type="evidence" value="ECO:0007669"/>
    <property type="project" value="TreeGrafter"/>
</dbReference>
<evidence type="ECO:0000313" key="6">
    <source>
        <dbReference type="Proteomes" id="UP000231962"/>
    </source>
</evidence>
<gene>
    <name evidence="4" type="ORF">CH360_09190</name>
    <name evidence="5" type="ORF">CH373_11045</name>
</gene>
<evidence type="ECO:0000256" key="2">
    <source>
        <dbReference type="SAM" id="Phobius"/>
    </source>
</evidence>